<dbReference type="Proteomes" id="UP000684084">
    <property type="component" value="Unassembled WGS sequence"/>
</dbReference>
<proteinExistence type="predicted"/>
<organism evidence="1 2">
    <name type="scientific">Rhizophagus irregularis</name>
    <dbReference type="NCBI Taxonomy" id="588596"/>
    <lineage>
        <taxon>Eukaryota</taxon>
        <taxon>Fungi</taxon>
        <taxon>Fungi incertae sedis</taxon>
        <taxon>Mucoromycota</taxon>
        <taxon>Glomeromycotina</taxon>
        <taxon>Glomeromycetes</taxon>
        <taxon>Glomerales</taxon>
        <taxon>Glomeraceae</taxon>
        <taxon>Rhizophagus</taxon>
    </lineage>
</organism>
<name>A0A915ZIL6_9GLOM</name>
<dbReference type="EMBL" id="CAGKOT010000038">
    <property type="protein sequence ID" value="CAB5377692.1"/>
    <property type="molecule type" value="Genomic_DNA"/>
</dbReference>
<protein>
    <submittedName>
        <fullName evidence="1">Uncharacterized protein</fullName>
    </submittedName>
</protein>
<comment type="caution">
    <text evidence="1">The sequence shown here is derived from an EMBL/GenBank/DDBJ whole genome shotgun (WGS) entry which is preliminary data.</text>
</comment>
<accession>A0A915ZIL6</accession>
<evidence type="ECO:0000313" key="2">
    <source>
        <dbReference type="Proteomes" id="UP000684084"/>
    </source>
</evidence>
<reference evidence="1" key="1">
    <citation type="submission" date="2020-05" db="EMBL/GenBank/DDBJ databases">
        <authorList>
            <person name="Rincon C."/>
            <person name="Sanders R I."/>
            <person name="Robbins C."/>
            <person name="Chaturvedi A."/>
        </authorList>
    </citation>
    <scope>NUCLEOTIDE SEQUENCE</scope>
    <source>
        <strain evidence="1">CHB12</strain>
    </source>
</reference>
<sequence length="101" mass="11777">MIQPSNIFIDINASRIFIESHEIDISSSSINEASSEMKCIIEINDDGEQEPSDDFIEIRSQLDEIAQPPDNKIVRETRGFWQKKLAKLWRKVKPDETYYKC</sequence>
<evidence type="ECO:0000313" key="1">
    <source>
        <dbReference type="EMBL" id="CAB5377692.1"/>
    </source>
</evidence>
<gene>
    <name evidence="1" type="ORF">CHRIB12_LOCUS15854</name>
</gene>
<dbReference type="AlphaFoldDB" id="A0A915ZIL6"/>